<evidence type="ECO:0000259" key="1">
    <source>
        <dbReference type="PROSITE" id="PS50801"/>
    </source>
</evidence>
<keyword evidence="3" id="KW-1185">Reference proteome</keyword>
<dbReference type="RefSeq" id="WP_141983563.1">
    <property type="nucleotide sequence ID" value="NZ_VFPP01000001.1"/>
</dbReference>
<gene>
    <name evidence="2" type="ORF">FHX81_8026</name>
</gene>
<reference evidence="2 3" key="1">
    <citation type="submission" date="2019-06" db="EMBL/GenBank/DDBJ databases">
        <title>Sequencing the genomes of 1000 actinobacteria strains.</title>
        <authorList>
            <person name="Klenk H.-P."/>
        </authorList>
    </citation>
    <scope>NUCLEOTIDE SEQUENCE [LARGE SCALE GENOMIC DNA]</scope>
    <source>
        <strain evidence="2 3">DSM 45456</strain>
    </source>
</reference>
<proteinExistence type="predicted"/>
<sequence>MSLQMAGDDVVVSLKRLGSTSVLVVRGCVDAATARVLREQVDLASAGPGGVVVDLSEVAFFSAAGAAALASAGHRVRLHVVVTPVVREVLRGAGVADAFDLHDFPAEAEEAATASPLLLVG</sequence>
<dbReference type="OrthoDB" id="9964245at2"/>
<evidence type="ECO:0000313" key="3">
    <source>
        <dbReference type="Proteomes" id="UP000316628"/>
    </source>
</evidence>
<dbReference type="PROSITE" id="PS50801">
    <property type="entry name" value="STAS"/>
    <property type="match status" value="1"/>
</dbReference>
<dbReference type="SUPFAM" id="SSF52091">
    <property type="entry name" value="SpoIIaa-like"/>
    <property type="match status" value="1"/>
</dbReference>
<dbReference type="Gene3D" id="3.30.750.24">
    <property type="entry name" value="STAS domain"/>
    <property type="match status" value="1"/>
</dbReference>
<dbReference type="AlphaFoldDB" id="A0A543JS08"/>
<dbReference type="InterPro" id="IPR002645">
    <property type="entry name" value="STAS_dom"/>
</dbReference>
<dbReference type="InterPro" id="IPR036513">
    <property type="entry name" value="STAS_dom_sf"/>
</dbReference>
<protein>
    <submittedName>
        <fullName evidence="2">Anti-anti-sigma factor</fullName>
    </submittedName>
</protein>
<organism evidence="2 3">
    <name type="scientific">Saccharothrix saharensis</name>
    <dbReference type="NCBI Taxonomy" id="571190"/>
    <lineage>
        <taxon>Bacteria</taxon>
        <taxon>Bacillati</taxon>
        <taxon>Actinomycetota</taxon>
        <taxon>Actinomycetes</taxon>
        <taxon>Pseudonocardiales</taxon>
        <taxon>Pseudonocardiaceae</taxon>
        <taxon>Saccharothrix</taxon>
    </lineage>
</organism>
<dbReference type="InterPro" id="IPR058548">
    <property type="entry name" value="MlaB-like_STAS"/>
</dbReference>
<accession>A0A543JS08</accession>
<dbReference type="Pfam" id="PF13466">
    <property type="entry name" value="STAS_2"/>
    <property type="match status" value="1"/>
</dbReference>
<evidence type="ECO:0000313" key="2">
    <source>
        <dbReference type="EMBL" id="TQM85535.1"/>
    </source>
</evidence>
<dbReference type="Proteomes" id="UP000316628">
    <property type="component" value="Unassembled WGS sequence"/>
</dbReference>
<name>A0A543JS08_9PSEU</name>
<comment type="caution">
    <text evidence="2">The sequence shown here is derived from an EMBL/GenBank/DDBJ whole genome shotgun (WGS) entry which is preliminary data.</text>
</comment>
<feature type="domain" description="STAS" evidence="1">
    <location>
        <begin position="10"/>
        <end position="91"/>
    </location>
</feature>
<dbReference type="EMBL" id="VFPP01000001">
    <property type="protein sequence ID" value="TQM85535.1"/>
    <property type="molecule type" value="Genomic_DNA"/>
</dbReference>